<proteinExistence type="predicted"/>
<keyword evidence="3" id="KW-1185">Reference proteome</keyword>
<feature type="region of interest" description="Disordered" evidence="1">
    <location>
        <begin position="245"/>
        <end position="280"/>
    </location>
</feature>
<dbReference type="Gene3D" id="1.10.10.10">
    <property type="entry name" value="Winged helix-like DNA-binding domain superfamily/Winged helix DNA-binding domain"/>
    <property type="match status" value="1"/>
</dbReference>
<feature type="compositionally biased region" description="Basic and acidic residues" evidence="1">
    <location>
        <begin position="1"/>
        <end position="22"/>
    </location>
</feature>
<evidence type="ECO:0000256" key="1">
    <source>
        <dbReference type="SAM" id="MobiDB-lite"/>
    </source>
</evidence>
<gene>
    <name evidence="2" type="ORF">DILT_LOCUS667</name>
</gene>
<dbReference type="AlphaFoldDB" id="A0A3P6P751"/>
<evidence type="ECO:0000313" key="2">
    <source>
        <dbReference type="EMBL" id="VDK35266.1"/>
    </source>
</evidence>
<feature type="region of interest" description="Disordered" evidence="1">
    <location>
        <begin position="1"/>
        <end position="81"/>
    </location>
</feature>
<name>A0A3P6P751_DIBLA</name>
<feature type="compositionally biased region" description="Acidic residues" evidence="1">
    <location>
        <begin position="46"/>
        <end position="64"/>
    </location>
</feature>
<dbReference type="Proteomes" id="UP000281553">
    <property type="component" value="Unassembled WGS sequence"/>
</dbReference>
<evidence type="ECO:0000313" key="3">
    <source>
        <dbReference type="Proteomes" id="UP000281553"/>
    </source>
</evidence>
<reference evidence="2 3" key="1">
    <citation type="submission" date="2018-11" db="EMBL/GenBank/DDBJ databases">
        <authorList>
            <consortium name="Pathogen Informatics"/>
        </authorList>
    </citation>
    <scope>NUCLEOTIDE SEQUENCE [LARGE SCALE GENOMIC DNA]</scope>
</reference>
<feature type="compositionally biased region" description="Polar residues" evidence="1">
    <location>
        <begin position="266"/>
        <end position="280"/>
    </location>
</feature>
<dbReference type="InterPro" id="IPR036388">
    <property type="entry name" value="WH-like_DNA-bd_sf"/>
</dbReference>
<accession>A0A3P6P751</accession>
<feature type="non-terminal residue" evidence="2">
    <location>
        <position position="280"/>
    </location>
</feature>
<protein>
    <submittedName>
        <fullName evidence="2">Uncharacterized protein</fullName>
    </submittedName>
</protein>
<feature type="compositionally biased region" description="Basic and acidic residues" evidence="1">
    <location>
        <begin position="35"/>
        <end position="45"/>
    </location>
</feature>
<sequence>MEDIDDQTRTTEETPKTEEEKITTASAAEDETEEEVRPPCRRLTEGEIDVDEAESESSDTEDEALAPGGTRSSTLPAERAAEDCRLSAKQITTEEFALFPFLQTASRPLREAFLIARNSACLLWVEDPTTQVTSDRLVGFLVTSLNTDDIRVMYEAGLTAPLLSKSASTVSVGSTAPSNGTRSFSPPASWSPWSTQTSRLNLERLAYLAVLFLERFGYINYGIFKLLSPPLTRFTPGNKFGVGMPGATETPLSPLRRAGTPASARRSLTNTPEKQSTNIA</sequence>
<dbReference type="EMBL" id="UYRU01003115">
    <property type="protein sequence ID" value="VDK35266.1"/>
    <property type="molecule type" value="Genomic_DNA"/>
</dbReference>
<dbReference type="OrthoDB" id="6275202at2759"/>
<organism evidence="2 3">
    <name type="scientific">Dibothriocephalus latus</name>
    <name type="common">Fish tapeworm</name>
    <name type="synonym">Diphyllobothrium latum</name>
    <dbReference type="NCBI Taxonomy" id="60516"/>
    <lineage>
        <taxon>Eukaryota</taxon>
        <taxon>Metazoa</taxon>
        <taxon>Spiralia</taxon>
        <taxon>Lophotrochozoa</taxon>
        <taxon>Platyhelminthes</taxon>
        <taxon>Cestoda</taxon>
        <taxon>Eucestoda</taxon>
        <taxon>Diphyllobothriidea</taxon>
        <taxon>Diphyllobothriidae</taxon>
        <taxon>Dibothriocephalus</taxon>
    </lineage>
</organism>